<dbReference type="SUPFAM" id="SSF82199">
    <property type="entry name" value="SET domain"/>
    <property type="match status" value="1"/>
</dbReference>
<dbReference type="Proteomes" id="UP001447188">
    <property type="component" value="Unassembled WGS sequence"/>
</dbReference>
<accession>A0ABR3GT96</accession>
<proteinExistence type="predicted"/>
<dbReference type="SMART" id="SM00317">
    <property type="entry name" value="SET"/>
    <property type="match status" value="1"/>
</dbReference>
<gene>
    <name evidence="2" type="ORF">Q9L58_001855</name>
</gene>
<dbReference type="Pfam" id="PF00856">
    <property type="entry name" value="SET"/>
    <property type="match status" value="1"/>
</dbReference>
<evidence type="ECO:0000259" key="1">
    <source>
        <dbReference type="PROSITE" id="PS50280"/>
    </source>
</evidence>
<dbReference type="PROSITE" id="PS50280">
    <property type="entry name" value="SET"/>
    <property type="match status" value="1"/>
</dbReference>
<protein>
    <recommendedName>
        <fullName evidence="1">SET domain-containing protein</fullName>
    </recommendedName>
</protein>
<dbReference type="InterPro" id="IPR046341">
    <property type="entry name" value="SET_dom_sf"/>
</dbReference>
<evidence type="ECO:0000313" key="3">
    <source>
        <dbReference type="Proteomes" id="UP001447188"/>
    </source>
</evidence>
<organism evidence="2 3">
    <name type="scientific">Discina gigas</name>
    <dbReference type="NCBI Taxonomy" id="1032678"/>
    <lineage>
        <taxon>Eukaryota</taxon>
        <taxon>Fungi</taxon>
        <taxon>Dikarya</taxon>
        <taxon>Ascomycota</taxon>
        <taxon>Pezizomycotina</taxon>
        <taxon>Pezizomycetes</taxon>
        <taxon>Pezizales</taxon>
        <taxon>Discinaceae</taxon>
        <taxon>Discina</taxon>
    </lineage>
</organism>
<sequence length="294" mass="33939">MNQDLADKIAASKPNTRPVIMITPPDVKIVQITGRGYGLIVTRAFKAGELIFTEHPLILAHHAGGQELRDSITDALYSASADSLDKFYKLHNPLKLWSFWDDANYGKFLTLEENIWNSNRLAFGQDPLDPEQRKSAIFELASRINHSCLCNAEWEWNINGFLALYAWNDLKAGDEITIDYLGLPAWEMTAKERRLELARDYSFLCRCEACDNEVGYWDILERKEQKVFGRFLDEEESCDHDCHCDMHNSRGPEHYHCGGFDYYSTKTGNERSSGDEPENCGWEYYWEYFPASPY</sequence>
<dbReference type="InterPro" id="IPR053185">
    <property type="entry name" value="SET_domain_protein"/>
</dbReference>
<dbReference type="PANTHER" id="PTHR47332:SF4">
    <property type="entry name" value="SET DOMAIN-CONTAINING PROTEIN 5"/>
    <property type="match status" value="1"/>
</dbReference>
<dbReference type="PANTHER" id="PTHR47332">
    <property type="entry name" value="SET DOMAIN-CONTAINING PROTEIN 5"/>
    <property type="match status" value="1"/>
</dbReference>
<evidence type="ECO:0000313" key="2">
    <source>
        <dbReference type="EMBL" id="KAL0639169.1"/>
    </source>
</evidence>
<reference evidence="2 3" key="1">
    <citation type="submission" date="2024-02" db="EMBL/GenBank/DDBJ databases">
        <title>Discinaceae phylogenomics.</title>
        <authorList>
            <person name="Dirks A.C."/>
            <person name="James T.Y."/>
        </authorList>
    </citation>
    <scope>NUCLEOTIDE SEQUENCE [LARGE SCALE GENOMIC DNA]</scope>
    <source>
        <strain evidence="2 3">ACD0624</strain>
    </source>
</reference>
<feature type="domain" description="SET" evidence="1">
    <location>
        <begin position="25"/>
        <end position="181"/>
    </location>
</feature>
<dbReference type="InterPro" id="IPR001214">
    <property type="entry name" value="SET_dom"/>
</dbReference>
<comment type="caution">
    <text evidence="2">The sequence shown here is derived from an EMBL/GenBank/DDBJ whole genome shotgun (WGS) entry which is preliminary data.</text>
</comment>
<keyword evidence="3" id="KW-1185">Reference proteome</keyword>
<name>A0ABR3GT96_9PEZI</name>
<dbReference type="EMBL" id="JBBBZM010000014">
    <property type="protein sequence ID" value="KAL0639169.1"/>
    <property type="molecule type" value="Genomic_DNA"/>
</dbReference>
<dbReference type="Gene3D" id="2.170.270.10">
    <property type="entry name" value="SET domain"/>
    <property type="match status" value="1"/>
</dbReference>
<dbReference type="CDD" id="cd20071">
    <property type="entry name" value="SET_SMYD"/>
    <property type="match status" value="1"/>
</dbReference>